<dbReference type="InterPro" id="IPR039430">
    <property type="entry name" value="Thymidylate_kin-like_dom"/>
</dbReference>
<accession>M1ZGH8</accession>
<keyword evidence="14" id="KW-1185">Reference proteome</keyword>
<organism evidence="13 14">
    <name type="scientific">[Clostridium] ultunense Esp</name>
    <dbReference type="NCBI Taxonomy" id="1288971"/>
    <lineage>
        <taxon>Bacteria</taxon>
        <taxon>Bacillati</taxon>
        <taxon>Bacillota</taxon>
        <taxon>Tissierellia</taxon>
        <taxon>Tissierellales</taxon>
        <taxon>Tepidimicrobiaceae</taxon>
        <taxon>Schnuerera</taxon>
    </lineage>
</organism>
<feature type="binding site" evidence="11">
    <location>
        <begin position="10"/>
        <end position="17"/>
    </location>
    <ligand>
        <name>ATP</name>
        <dbReference type="ChEBI" id="CHEBI:30616"/>
    </ligand>
</feature>
<evidence type="ECO:0000256" key="3">
    <source>
        <dbReference type="ARBA" id="ARBA00017144"/>
    </source>
</evidence>
<dbReference type="GO" id="GO:0006227">
    <property type="term" value="P:dUDP biosynthetic process"/>
    <property type="evidence" value="ECO:0007669"/>
    <property type="project" value="TreeGrafter"/>
</dbReference>
<dbReference type="GO" id="GO:0006235">
    <property type="term" value="P:dTTP biosynthetic process"/>
    <property type="evidence" value="ECO:0007669"/>
    <property type="project" value="UniProtKB-UniRule"/>
</dbReference>
<dbReference type="SUPFAM" id="SSF52540">
    <property type="entry name" value="P-loop containing nucleoside triphosphate hydrolases"/>
    <property type="match status" value="1"/>
</dbReference>
<keyword evidence="4 11" id="KW-0808">Transferase</keyword>
<evidence type="ECO:0000259" key="12">
    <source>
        <dbReference type="Pfam" id="PF02223"/>
    </source>
</evidence>
<dbReference type="NCBIfam" id="TIGR00041">
    <property type="entry name" value="DTMP_kinase"/>
    <property type="match status" value="1"/>
</dbReference>
<dbReference type="PROSITE" id="PS01331">
    <property type="entry name" value="THYMIDYLATE_KINASE"/>
    <property type="match status" value="1"/>
</dbReference>
<dbReference type="HAMAP" id="MF_00165">
    <property type="entry name" value="Thymidylate_kinase"/>
    <property type="match status" value="1"/>
</dbReference>
<dbReference type="InterPro" id="IPR027417">
    <property type="entry name" value="P-loop_NTPase"/>
</dbReference>
<dbReference type="GO" id="GO:0004798">
    <property type="term" value="F:dTMP kinase activity"/>
    <property type="evidence" value="ECO:0007669"/>
    <property type="project" value="UniProtKB-UniRule"/>
</dbReference>
<dbReference type="EC" id="2.7.4.9" evidence="2 11"/>
<evidence type="ECO:0000313" key="13">
    <source>
        <dbReference type="EMBL" id="SHD76145.1"/>
    </source>
</evidence>
<evidence type="ECO:0000256" key="6">
    <source>
        <dbReference type="ARBA" id="ARBA00022741"/>
    </source>
</evidence>
<evidence type="ECO:0000256" key="8">
    <source>
        <dbReference type="ARBA" id="ARBA00022840"/>
    </source>
</evidence>
<evidence type="ECO:0000256" key="2">
    <source>
        <dbReference type="ARBA" id="ARBA00012980"/>
    </source>
</evidence>
<dbReference type="PANTHER" id="PTHR10344:SF4">
    <property type="entry name" value="UMP-CMP KINASE 2, MITOCHONDRIAL"/>
    <property type="match status" value="1"/>
</dbReference>
<dbReference type="FunFam" id="3.40.50.300:FF:000225">
    <property type="entry name" value="Thymidylate kinase"/>
    <property type="match status" value="1"/>
</dbReference>
<proteinExistence type="inferred from homology"/>
<dbReference type="Pfam" id="PF02223">
    <property type="entry name" value="Thymidylate_kin"/>
    <property type="match status" value="1"/>
</dbReference>
<keyword evidence="7 11" id="KW-0418">Kinase</keyword>
<dbReference type="HOGENOM" id="CLU_049131_0_2_9"/>
<dbReference type="GO" id="GO:0006233">
    <property type="term" value="P:dTDP biosynthetic process"/>
    <property type="evidence" value="ECO:0007669"/>
    <property type="project" value="InterPro"/>
</dbReference>
<dbReference type="InterPro" id="IPR018094">
    <property type="entry name" value="Thymidylate_kinase"/>
</dbReference>
<gene>
    <name evidence="11 13" type="primary">tmk</name>
    <name evidence="13" type="ORF">CUESP1_0765</name>
</gene>
<dbReference type="GO" id="GO:0005524">
    <property type="term" value="F:ATP binding"/>
    <property type="evidence" value="ECO:0007669"/>
    <property type="project" value="UniProtKB-UniRule"/>
</dbReference>
<evidence type="ECO:0000256" key="7">
    <source>
        <dbReference type="ARBA" id="ARBA00022777"/>
    </source>
</evidence>
<evidence type="ECO:0000256" key="11">
    <source>
        <dbReference type="HAMAP-Rule" id="MF_00165"/>
    </source>
</evidence>
<name>M1ZGH8_9FIRM</name>
<dbReference type="GO" id="GO:0005829">
    <property type="term" value="C:cytosol"/>
    <property type="evidence" value="ECO:0007669"/>
    <property type="project" value="TreeGrafter"/>
</dbReference>
<evidence type="ECO:0000256" key="1">
    <source>
        <dbReference type="ARBA" id="ARBA00009776"/>
    </source>
</evidence>
<dbReference type="CDD" id="cd01672">
    <property type="entry name" value="TMPK"/>
    <property type="match status" value="1"/>
</dbReference>
<evidence type="ECO:0000256" key="4">
    <source>
        <dbReference type="ARBA" id="ARBA00022679"/>
    </source>
</evidence>
<dbReference type="EMBL" id="LT669839">
    <property type="protein sequence ID" value="SHD76145.1"/>
    <property type="molecule type" value="Genomic_DNA"/>
</dbReference>
<dbReference type="Proteomes" id="UP000245423">
    <property type="component" value="Chromosome 1"/>
</dbReference>
<keyword evidence="8 11" id="KW-0067">ATP-binding</keyword>
<sequence length="211" mass="24391">MKGIFITLEGPDGSGKSTIMEYIVTYLKEKKMDFIWTREPGGTEIGEKIRKIILDEENKNMAAETEALLYAASRGQHVQEKILPALKEGKIVLCERFILSSLAYQGIGRKLGIEEVRMINDFAIKGIRPDLTLFFYVDPATTLNRKTEQRGGDRLEKEGIDFHREVYHGYMKLLDMYPENTQIIDATKSIEEVFEQSIYYIENILKRRNEK</sequence>
<keyword evidence="5 11" id="KW-0545">Nucleotide biosynthesis</keyword>
<evidence type="ECO:0000256" key="9">
    <source>
        <dbReference type="ARBA" id="ARBA00048743"/>
    </source>
</evidence>
<comment type="similarity">
    <text evidence="1 11">Belongs to the thymidylate kinase family.</text>
</comment>
<dbReference type="PANTHER" id="PTHR10344">
    <property type="entry name" value="THYMIDYLATE KINASE"/>
    <property type="match status" value="1"/>
</dbReference>
<keyword evidence="6 11" id="KW-0547">Nucleotide-binding</keyword>
<protein>
    <recommendedName>
        <fullName evidence="3 11">Thymidylate kinase</fullName>
        <ecNumber evidence="2 11">2.7.4.9</ecNumber>
    </recommendedName>
    <alternativeName>
        <fullName evidence="11">dTMP kinase</fullName>
    </alternativeName>
</protein>
<reference evidence="13 14" key="1">
    <citation type="submission" date="2016-11" db="EMBL/GenBank/DDBJ databases">
        <authorList>
            <person name="Manzoor S."/>
        </authorList>
    </citation>
    <scope>NUCLEOTIDE SEQUENCE [LARGE SCALE GENOMIC DNA]</scope>
    <source>
        <strain evidence="13">Clostridium ultunense strain Esp</strain>
    </source>
</reference>
<comment type="catalytic activity">
    <reaction evidence="9 11">
        <text>dTMP + ATP = dTDP + ADP</text>
        <dbReference type="Rhea" id="RHEA:13517"/>
        <dbReference type="ChEBI" id="CHEBI:30616"/>
        <dbReference type="ChEBI" id="CHEBI:58369"/>
        <dbReference type="ChEBI" id="CHEBI:63528"/>
        <dbReference type="ChEBI" id="CHEBI:456216"/>
        <dbReference type="EC" id="2.7.4.9"/>
    </reaction>
</comment>
<evidence type="ECO:0000256" key="5">
    <source>
        <dbReference type="ARBA" id="ARBA00022727"/>
    </source>
</evidence>
<comment type="function">
    <text evidence="10 11">Phosphorylation of dTMP to form dTDP in both de novo and salvage pathways of dTTP synthesis.</text>
</comment>
<dbReference type="Gene3D" id="3.40.50.300">
    <property type="entry name" value="P-loop containing nucleotide triphosphate hydrolases"/>
    <property type="match status" value="1"/>
</dbReference>
<feature type="domain" description="Thymidylate kinase-like" evidence="12">
    <location>
        <begin position="8"/>
        <end position="195"/>
    </location>
</feature>
<evidence type="ECO:0000313" key="14">
    <source>
        <dbReference type="Proteomes" id="UP000245423"/>
    </source>
</evidence>
<dbReference type="InterPro" id="IPR018095">
    <property type="entry name" value="Thymidylate_kin_CS"/>
</dbReference>
<evidence type="ECO:0000256" key="10">
    <source>
        <dbReference type="ARBA" id="ARBA00057735"/>
    </source>
</evidence>
<dbReference type="AlphaFoldDB" id="M1ZGH8"/>